<dbReference type="AlphaFoldDB" id="A0A061SHW3"/>
<protein>
    <submittedName>
        <fullName evidence="2">Kelch repeat-containing protein</fullName>
    </submittedName>
</protein>
<dbReference type="SUPFAM" id="SSF117281">
    <property type="entry name" value="Kelch motif"/>
    <property type="match status" value="2"/>
</dbReference>
<dbReference type="Pfam" id="PF10102">
    <property type="entry name" value="DUF2341"/>
    <property type="match status" value="1"/>
</dbReference>
<dbReference type="InterPro" id="IPR043159">
    <property type="entry name" value="Lectin_gal-bd_sf"/>
</dbReference>
<dbReference type="InterPro" id="IPR006652">
    <property type="entry name" value="Kelch_1"/>
</dbReference>
<dbReference type="Pfam" id="PF24681">
    <property type="entry name" value="Kelch_KLHDC2_KLHL20_DRC7"/>
    <property type="match status" value="1"/>
</dbReference>
<sequence>MIYSSVQPEWLLDDLAGRCPVVESKRDGDLVAYYRFNEGAVRNQDGELSPDLNAWAAKDSSGQGNDGFVGLLSDETAQNKDMSLRCTEGYVITEILFANYGANRGGYGTFERDGCGASNSMSYIEDRCLGRRSCKIHAAYSVFGNPCRKSSKTLAVNAICGLAQGGEVRSPWAIGDPAPHWVGTTAPPQITCPYSISTELSTNLNTALPNKTCNEWNITTAVAGEPEYFLLRLMDKCGYRNRYPKKIGDYITLIDTTIPALEPGDEHEPVFETDISGFMRYPIEYVQPQDDTCDMLVVPQAERVYVDFLWPGHSLNGYDTYCSRFRDQYLGMYTPVVANRYAQLSLNLAKVYASVFAEITVDVAPAALNVSMSSVCGPGEVAPLCAGPRCEDISAEAGVEAMFELVARDAFGNQLRDWADLSRLSLYTAGGNGANFRVLPGREGGVYNFHVIFPHEGVFTISPVLEGARGCGFNAHVSPPQPREVVDQYGVVPPARFEHSMVEYRGDLYLFGGIAEDKSYFSDTWVLRTKYQRHAQGFHYRRAVKVSGLELQPPASSYIVQLDLPTAAWMQAGKLKADCADLLLLDSRGSRVRYWLEPRGAPNGCGTNQARLWVMVPMGEHSLQLYYGNKGFASYSSPDVFSLSPGSMFEDFEYAESPLDNGWELGRREHDTCTPLEPRQFGDPMSFMATKEVSLSGERSLAVDAKTRIGGTIRKPGPQGLGNSFILKGFMYDTMCLGYHYLSPDFDLCQPVDNAKSLLPDCKNALGIYTDSKHDQYCHTYPWVKSGHQRHVGWHSLEFVGDEQRVRLFIDDMLVGEKTPTQLSELHIAGGMFLSMEDVPGSKVYWDSLLVTPNLAGVEAEYSGNEEAIYYDEELGWQEAGLVRSAGDLPPPARQGHTAVKVNRSMYVFGGERSLYPYSDIWRYDFEYDEWRFLDAVNSSMAIGRYDHSAVVYDNAIYIYGGRTHETKRDFWKFDLETLVWIDIPVLEEMSPRHGHGAAVLQGKMYVYGGWQSRWGERNSDGMLSDEIWSYEFSTGEWVKLGPRKDNYVEPHMADPQEAMQFPQNLPPARYAFVLLGRSSSSSFYIVGGAGGNSPRGLLGDVVGFSAEARQWSAPLPLKPYSALLERLDAAGSLIDGMWACVYGGLQRGYLMNNTICTFVGEMGIPFQTPSRLR</sequence>
<reference evidence="2" key="1">
    <citation type="submission" date="2014-05" db="EMBL/GenBank/DDBJ databases">
        <title>The transcriptome of the halophilic microalga Tetraselmis sp. GSL018 isolated from the Great Salt Lake, Utah.</title>
        <authorList>
            <person name="Jinkerson R.E."/>
            <person name="D'Adamo S."/>
            <person name="Posewitz M.C."/>
        </authorList>
    </citation>
    <scope>NUCLEOTIDE SEQUENCE</scope>
    <source>
        <strain evidence="2">GSL018</strain>
    </source>
</reference>
<dbReference type="Gene3D" id="2.60.120.740">
    <property type="match status" value="1"/>
</dbReference>
<dbReference type="InterPro" id="IPR015915">
    <property type="entry name" value="Kelch-typ_b-propeller"/>
</dbReference>
<dbReference type="Pfam" id="PF02140">
    <property type="entry name" value="SUEL_Lectin"/>
    <property type="match status" value="1"/>
</dbReference>
<gene>
    <name evidence="2" type="ORF">TSPGSL018_5623</name>
</gene>
<organism evidence="2">
    <name type="scientific">Tetraselmis sp. GSL018</name>
    <dbReference type="NCBI Taxonomy" id="582737"/>
    <lineage>
        <taxon>Eukaryota</taxon>
        <taxon>Viridiplantae</taxon>
        <taxon>Chlorophyta</taxon>
        <taxon>core chlorophytes</taxon>
        <taxon>Chlorodendrophyceae</taxon>
        <taxon>Chlorodendrales</taxon>
        <taxon>Chlorodendraceae</taxon>
        <taxon>Tetraselmis</taxon>
    </lineage>
</organism>
<dbReference type="EMBL" id="GBEZ01002585">
    <property type="protein sequence ID" value="JAC82485.1"/>
    <property type="molecule type" value="Transcribed_RNA"/>
</dbReference>
<dbReference type="InterPro" id="IPR000922">
    <property type="entry name" value="Lectin_gal-bd_dom"/>
</dbReference>
<dbReference type="PROSITE" id="PS50228">
    <property type="entry name" value="SUEL_LECTIN"/>
    <property type="match status" value="1"/>
</dbReference>
<dbReference type="GO" id="GO:0030246">
    <property type="term" value="F:carbohydrate binding"/>
    <property type="evidence" value="ECO:0007669"/>
    <property type="project" value="InterPro"/>
</dbReference>
<feature type="domain" description="SUEL-type lectin" evidence="1">
    <location>
        <begin position="76"/>
        <end position="161"/>
    </location>
</feature>
<dbReference type="GO" id="GO:0005737">
    <property type="term" value="C:cytoplasm"/>
    <property type="evidence" value="ECO:0007669"/>
    <property type="project" value="TreeGrafter"/>
</dbReference>
<dbReference type="CDD" id="cd22842">
    <property type="entry name" value="Gal_Rha_Lectin_BGal"/>
    <property type="match status" value="1"/>
</dbReference>
<evidence type="ECO:0000259" key="1">
    <source>
        <dbReference type="PROSITE" id="PS50228"/>
    </source>
</evidence>
<evidence type="ECO:0000313" key="2">
    <source>
        <dbReference type="EMBL" id="JAC82485.1"/>
    </source>
</evidence>
<dbReference type="SMART" id="SM00612">
    <property type="entry name" value="Kelch"/>
    <property type="match status" value="2"/>
</dbReference>
<accession>A0A061SHW3</accession>
<dbReference type="InterPro" id="IPR052637">
    <property type="entry name" value="KLHDC3-like"/>
</dbReference>
<name>A0A061SHW3_9CHLO</name>
<dbReference type="Gene3D" id="2.120.10.80">
    <property type="entry name" value="Kelch-type beta propeller"/>
    <property type="match status" value="2"/>
</dbReference>
<dbReference type="PANTHER" id="PTHR46461:SF1">
    <property type="entry name" value="KELCH DOMAIN-CONTAINING PROTEIN 3"/>
    <property type="match status" value="1"/>
</dbReference>
<dbReference type="InterPro" id="IPR018765">
    <property type="entry name" value="DUF2341"/>
</dbReference>
<dbReference type="GO" id="GO:0003682">
    <property type="term" value="F:chromatin binding"/>
    <property type="evidence" value="ECO:0007669"/>
    <property type="project" value="InterPro"/>
</dbReference>
<proteinExistence type="predicted"/>
<dbReference type="PANTHER" id="PTHR46461">
    <property type="entry name" value="KELCH DOMAIN-CONTAINING PROTEIN 3"/>
    <property type="match status" value="1"/>
</dbReference>